<feature type="transmembrane region" description="Helical" evidence="9">
    <location>
        <begin position="298"/>
        <end position="320"/>
    </location>
</feature>
<feature type="transmembrane region" description="Helical" evidence="9">
    <location>
        <begin position="98"/>
        <end position="128"/>
    </location>
</feature>
<evidence type="ECO:0000256" key="5">
    <source>
        <dbReference type="ARBA" id="ARBA00022989"/>
    </source>
</evidence>
<comment type="subcellular location">
    <subcellularLocation>
        <location evidence="1 7">Cell inner membrane</location>
        <topology evidence="1 7">Multi-pass membrane protein</topology>
    </subcellularLocation>
</comment>
<dbReference type="InterPro" id="IPR010656">
    <property type="entry name" value="DctM"/>
</dbReference>
<evidence type="ECO:0000256" key="8">
    <source>
        <dbReference type="SAM" id="MobiDB-lite"/>
    </source>
</evidence>
<comment type="caution">
    <text evidence="11">The sequence shown here is derived from an EMBL/GenBank/DDBJ whole genome shotgun (WGS) entry which is preliminary data.</text>
</comment>
<feature type="domain" description="TRAP C4-dicarboxylate transport system permease DctM subunit" evidence="10">
    <location>
        <begin position="297"/>
        <end position="515"/>
    </location>
</feature>
<feature type="transmembrane region" description="Helical" evidence="9">
    <location>
        <begin position="356"/>
        <end position="380"/>
    </location>
</feature>
<feature type="transmembrane region" description="Helical" evidence="9">
    <location>
        <begin position="140"/>
        <end position="164"/>
    </location>
</feature>
<feature type="region of interest" description="Disordered" evidence="8">
    <location>
        <begin position="538"/>
        <end position="581"/>
    </location>
</feature>
<feature type="transmembrane region" description="Helical" evidence="9">
    <location>
        <begin position="497"/>
        <end position="521"/>
    </location>
</feature>
<comment type="function">
    <text evidence="7">Part of the tripartite ATP-independent periplasmic (TRAP) transport system.</text>
</comment>
<evidence type="ECO:0000256" key="6">
    <source>
        <dbReference type="ARBA" id="ARBA00023136"/>
    </source>
</evidence>
<evidence type="ECO:0000256" key="2">
    <source>
        <dbReference type="ARBA" id="ARBA00022475"/>
    </source>
</evidence>
<feature type="transmembrane region" description="Helical" evidence="9">
    <location>
        <begin position="60"/>
        <end position="78"/>
    </location>
</feature>
<dbReference type="Pfam" id="PF06808">
    <property type="entry name" value="DctM"/>
    <property type="match status" value="2"/>
</dbReference>
<keyword evidence="4 9" id="KW-0812">Transmembrane</keyword>
<reference evidence="11 12" key="1">
    <citation type="journal article" date="2020" name="Biotechnol. Biofuels">
        <title>New insights from the biogas microbiome by comprehensive genome-resolved metagenomics of nearly 1600 species originating from multiple anaerobic digesters.</title>
        <authorList>
            <person name="Campanaro S."/>
            <person name="Treu L."/>
            <person name="Rodriguez-R L.M."/>
            <person name="Kovalovszki A."/>
            <person name="Ziels R.M."/>
            <person name="Maus I."/>
            <person name="Zhu X."/>
            <person name="Kougias P.G."/>
            <person name="Basile A."/>
            <person name="Luo G."/>
            <person name="Schluter A."/>
            <person name="Konstantinidis K.T."/>
            <person name="Angelidaki I."/>
        </authorList>
    </citation>
    <scope>NUCLEOTIDE SEQUENCE [LARGE SCALE GENOMIC DNA]</scope>
    <source>
        <strain evidence="11">AS06rmzACSIP_256</strain>
    </source>
</reference>
<proteinExistence type="predicted"/>
<feature type="domain" description="TRAP C4-dicarboxylate transport system permease DctM subunit" evidence="10">
    <location>
        <begin position="7"/>
        <end position="254"/>
    </location>
</feature>
<evidence type="ECO:0000256" key="9">
    <source>
        <dbReference type="SAM" id="Phobius"/>
    </source>
</evidence>
<dbReference type="PANTHER" id="PTHR33362:SF7">
    <property type="entry name" value="SLL1103 PROTEIN"/>
    <property type="match status" value="1"/>
</dbReference>
<keyword evidence="6 9" id="KW-0472">Membrane</keyword>
<feature type="compositionally biased region" description="Low complexity" evidence="8">
    <location>
        <begin position="552"/>
        <end position="566"/>
    </location>
</feature>
<evidence type="ECO:0000259" key="10">
    <source>
        <dbReference type="Pfam" id="PF06808"/>
    </source>
</evidence>
<sequence>MPQLMFLALAIFLLSGFPVAFALAATGLMFGFIGIEMGLLPVSLFQALPLRVFGIIQNDTLLAIPFFTLMGLVLERSGMAEDLLDTVGQVFGPIRGGLALAVILVGALLAATTGVVAASVISMGLISLPIMLRYGYSRAIASGAITASGTLAQAVPPSLVLIVMADQLGRSVGDLYRGAFLPAFMLIGMYVLFIIGLAMFKPKMVPALPPEARQYREPDGSSGMRSLGVFSIFVTVLTVAFGYFYADIASAISGAERTPPTDETVVVSLTVGTLIAFFGAALNKLFRLGLLSRITERVTFVLIPPLTLIFLVLGTIFLGVATPTEGGAMGAVGALLMALMRRRLDMPLLKHALQSTARLSTFVLFILIGSTIFSFTFTAVDGPIWVEHLFDKLPGGQVGFLVFVNLVVFLLGFFIDFFEIAFILVPLLAPVAEKMGIDLVWFGILLAMNLQTSFLTPPFGFALFYLRSVAPTKAFTDRVTGKAIAGVKTMDIYRGSIPFVVIQIAMVTALIAFPGLVTFGLEKKVEVDLESIRIDVPGTAGGWGEDDGGWGAEPPAAEGATEPGPADAEKREQGWGGQRGW</sequence>
<evidence type="ECO:0000256" key="1">
    <source>
        <dbReference type="ARBA" id="ARBA00004429"/>
    </source>
</evidence>
<gene>
    <name evidence="11" type="ORF">GX576_10555</name>
</gene>
<dbReference type="PANTHER" id="PTHR33362">
    <property type="entry name" value="SIALIC ACID TRAP TRANSPORTER PERMEASE PROTEIN SIAT-RELATED"/>
    <property type="match status" value="1"/>
</dbReference>
<protein>
    <submittedName>
        <fullName evidence="11">TRAP transporter large permease subunit</fullName>
    </submittedName>
</protein>
<dbReference type="InterPro" id="IPR004681">
    <property type="entry name" value="TRAP_DctM"/>
</dbReference>
<feature type="transmembrane region" description="Helical" evidence="9">
    <location>
        <begin position="326"/>
        <end position="344"/>
    </location>
</feature>
<keyword evidence="5 9" id="KW-1133">Transmembrane helix</keyword>
<feature type="transmembrane region" description="Helical" evidence="9">
    <location>
        <begin position="439"/>
        <end position="466"/>
    </location>
</feature>
<evidence type="ECO:0000256" key="7">
    <source>
        <dbReference type="RuleBase" id="RU369079"/>
    </source>
</evidence>
<name>A0A7X7LWR1_9RHOO</name>
<dbReference type="GO" id="GO:0022857">
    <property type="term" value="F:transmembrane transporter activity"/>
    <property type="evidence" value="ECO:0007669"/>
    <property type="project" value="UniProtKB-UniRule"/>
</dbReference>
<organism evidence="11 12">
    <name type="scientific">Thauera phenolivorans</name>
    <dbReference type="NCBI Taxonomy" id="1792543"/>
    <lineage>
        <taxon>Bacteria</taxon>
        <taxon>Pseudomonadati</taxon>
        <taxon>Pseudomonadota</taxon>
        <taxon>Betaproteobacteria</taxon>
        <taxon>Rhodocyclales</taxon>
        <taxon>Zoogloeaceae</taxon>
        <taxon>Thauera</taxon>
    </lineage>
</organism>
<evidence type="ECO:0000313" key="12">
    <source>
        <dbReference type="Proteomes" id="UP000536534"/>
    </source>
</evidence>
<dbReference type="Proteomes" id="UP000536534">
    <property type="component" value="Unassembled WGS sequence"/>
</dbReference>
<feature type="transmembrane region" description="Helical" evidence="9">
    <location>
        <begin position="265"/>
        <end position="286"/>
    </location>
</feature>
<dbReference type="GO" id="GO:0005886">
    <property type="term" value="C:plasma membrane"/>
    <property type="evidence" value="ECO:0007669"/>
    <property type="project" value="UniProtKB-SubCell"/>
</dbReference>
<dbReference type="EMBL" id="JAAYYV010000278">
    <property type="protein sequence ID" value="NLF54812.1"/>
    <property type="molecule type" value="Genomic_DNA"/>
</dbReference>
<feature type="transmembrane region" description="Helical" evidence="9">
    <location>
        <begin position="226"/>
        <end position="245"/>
    </location>
</feature>
<keyword evidence="2" id="KW-1003">Cell membrane</keyword>
<evidence type="ECO:0000313" key="11">
    <source>
        <dbReference type="EMBL" id="NLF54812.1"/>
    </source>
</evidence>
<evidence type="ECO:0000256" key="3">
    <source>
        <dbReference type="ARBA" id="ARBA00022519"/>
    </source>
</evidence>
<evidence type="ECO:0000256" key="4">
    <source>
        <dbReference type="ARBA" id="ARBA00022692"/>
    </source>
</evidence>
<keyword evidence="3 7" id="KW-0997">Cell inner membrane</keyword>
<feature type="transmembrane region" description="Helical" evidence="9">
    <location>
        <begin position="400"/>
        <end position="427"/>
    </location>
</feature>
<keyword evidence="7" id="KW-0813">Transport</keyword>
<feature type="transmembrane region" description="Helical" evidence="9">
    <location>
        <begin position="179"/>
        <end position="200"/>
    </location>
</feature>
<accession>A0A7X7LWR1</accession>
<dbReference type="AlphaFoldDB" id="A0A7X7LWR1"/>